<dbReference type="EMBL" id="FORO01000022">
    <property type="protein sequence ID" value="SFJ32357.1"/>
    <property type="molecule type" value="Genomic_DNA"/>
</dbReference>
<evidence type="ECO:0000313" key="2">
    <source>
        <dbReference type="EMBL" id="SFJ32357.1"/>
    </source>
</evidence>
<evidence type="ECO:0000313" key="3">
    <source>
        <dbReference type="Proteomes" id="UP000182829"/>
    </source>
</evidence>
<feature type="transmembrane region" description="Helical" evidence="1">
    <location>
        <begin position="20"/>
        <end position="42"/>
    </location>
</feature>
<gene>
    <name evidence="2" type="ORF">SAMN05443661_1228</name>
</gene>
<reference evidence="2 3" key="1">
    <citation type="submission" date="2016-10" db="EMBL/GenBank/DDBJ databases">
        <authorList>
            <person name="de Groot N.N."/>
        </authorList>
    </citation>
    <scope>NUCLEOTIDE SEQUENCE [LARGE SCALE GENOMIC DNA]</scope>
    <source>
        <strain evidence="2 3">SP2</strain>
    </source>
</reference>
<dbReference type="Pfam" id="PF13197">
    <property type="entry name" value="DUF4013"/>
    <property type="match status" value="1"/>
</dbReference>
<dbReference type="InterPro" id="IPR025098">
    <property type="entry name" value="DUF4013"/>
</dbReference>
<keyword evidence="1" id="KW-0812">Transmembrane</keyword>
<feature type="transmembrane region" description="Helical" evidence="1">
    <location>
        <begin position="71"/>
        <end position="101"/>
    </location>
</feature>
<dbReference type="OMA" id="NSEPRDM"/>
<dbReference type="Proteomes" id="UP000182829">
    <property type="component" value="Unassembled WGS sequence"/>
</dbReference>
<name>A0A1I3QG68_9EURY</name>
<evidence type="ECO:0008006" key="4">
    <source>
        <dbReference type="Google" id="ProtNLM"/>
    </source>
</evidence>
<organism evidence="2 3">
    <name type="scientific">Natronobacterium gregoryi</name>
    <dbReference type="NCBI Taxonomy" id="44930"/>
    <lineage>
        <taxon>Archaea</taxon>
        <taxon>Methanobacteriati</taxon>
        <taxon>Methanobacteriota</taxon>
        <taxon>Stenosarchaea group</taxon>
        <taxon>Halobacteria</taxon>
        <taxon>Halobacteriales</taxon>
        <taxon>Natrialbaceae</taxon>
        <taxon>Natronobacterium</taxon>
    </lineage>
</organism>
<evidence type="ECO:0000256" key="1">
    <source>
        <dbReference type="SAM" id="Phobius"/>
    </source>
</evidence>
<dbReference type="OrthoDB" id="107590at2157"/>
<sequence>MLDDAPSYPFRGPWLERTARGSLLVLGSVLLAPAVLLAGYCIRVLEATFEGREEPPPLEGWRDLSRRGVGAVAIGCCYLVGPLVVGAVAGVALGSVGYYALGVLAPLVTSEAAIWGVSLVAAAIAALLALVFVAVTLVIYYLLPAALAVYARTGTVRAAFDRSTLQGIALSGRYFLSMAVLQLLPLVVPVVAVVCLLTVVGTVVLPAIPFVAVLVSFRLVGVAVADASGRVVDNHERVPERVPAD</sequence>
<dbReference type="RefSeq" id="WP_015233334.1">
    <property type="nucleotide sequence ID" value="NZ_FORO01000022.1"/>
</dbReference>
<protein>
    <recommendedName>
        <fullName evidence="4">DUF4013 domain-containing protein</fullName>
    </recommendedName>
</protein>
<feature type="transmembrane region" description="Helical" evidence="1">
    <location>
        <begin position="190"/>
        <end position="215"/>
    </location>
</feature>
<feature type="transmembrane region" description="Helical" evidence="1">
    <location>
        <begin position="113"/>
        <end position="143"/>
    </location>
</feature>
<accession>A0A1I3QG68</accession>
<keyword evidence="1" id="KW-0472">Membrane</keyword>
<dbReference type="AlphaFoldDB" id="A0A1I3QG68"/>
<dbReference type="GeneID" id="14206832"/>
<keyword evidence="1" id="KW-1133">Transmembrane helix</keyword>
<proteinExistence type="predicted"/>